<dbReference type="HOGENOM" id="CLU_023810_3_1_6"/>
<dbReference type="InterPro" id="IPR017476">
    <property type="entry name" value="UDP-Glc/GDP-Man"/>
</dbReference>
<comment type="similarity">
    <text evidence="1 4">Belongs to the UDP-glucose/GDP-mannose dehydrogenase family.</text>
</comment>
<evidence type="ECO:0000256" key="3">
    <source>
        <dbReference type="ARBA" id="ARBA00023027"/>
    </source>
</evidence>
<dbReference type="Proteomes" id="UP000032414">
    <property type="component" value="Chromosome I"/>
</dbReference>
<dbReference type="GO" id="GO:0016616">
    <property type="term" value="F:oxidoreductase activity, acting on the CH-OH group of donors, NAD or NADP as acceptor"/>
    <property type="evidence" value="ECO:0007669"/>
    <property type="project" value="InterPro"/>
</dbReference>
<dbReference type="InterPro" id="IPR036291">
    <property type="entry name" value="NAD(P)-bd_dom_sf"/>
</dbReference>
<dbReference type="SUPFAM" id="SSF51735">
    <property type="entry name" value="NAD(P)-binding Rossmann-fold domains"/>
    <property type="match status" value="1"/>
</dbReference>
<evidence type="ECO:0000313" key="8">
    <source>
        <dbReference type="Proteomes" id="UP000032414"/>
    </source>
</evidence>
<dbReference type="PANTHER" id="PTHR43491:SF2">
    <property type="entry name" value="UDP-N-ACETYL-D-MANNOSAMINE DEHYDROGENASE"/>
    <property type="match status" value="1"/>
</dbReference>
<dbReference type="PIRSF" id="PIRSF000124">
    <property type="entry name" value="UDPglc_GDPman_dh"/>
    <property type="match status" value="1"/>
</dbReference>
<dbReference type="GO" id="GO:0000271">
    <property type="term" value="P:polysaccharide biosynthetic process"/>
    <property type="evidence" value="ECO:0007669"/>
    <property type="project" value="InterPro"/>
</dbReference>
<keyword evidence="3" id="KW-0520">NAD</keyword>
<dbReference type="PANTHER" id="PTHR43491">
    <property type="entry name" value="UDP-N-ACETYL-D-MANNOSAMINE DEHYDROGENASE"/>
    <property type="match status" value="1"/>
</dbReference>
<evidence type="ECO:0000256" key="1">
    <source>
        <dbReference type="ARBA" id="ARBA00006601"/>
    </source>
</evidence>
<dbReference type="InterPro" id="IPR001732">
    <property type="entry name" value="UDP-Glc/GDP-Man_DH_N"/>
</dbReference>
<accession>A0A098GEI8</accession>
<dbReference type="KEGG" id="tmc:LMI_1075"/>
<dbReference type="OrthoDB" id="9803238at2"/>
<reference evidence="6" key="1">
    <citation type="submission" date="2014-09" db="EMBL/GenBank/DDBJ databases">
        <authorList>
            <person name="GOMEZ-VALERO Laura"/>
        </authorList>
    </citation>
    <scope>NUCLEOTIDE SEQUENCE</scope>
    <source>
        <strain evidence="6">ATCC33218</strain>
    </source>
</reference>
<reference evidence="7 9" key="3">
    <citation type="submission" date="2016-10" db="EMBL/GenBank/DDBJ databases">
        <authorList>
            <person name="Varghese N."/>
            <person name="Submissions S."/>
        </authorList>
    </citation>
    <scope>NUCLEOTIDE SEQUENCE [LARGE SCALE GENOMIC DNA]</scope>
    <source>
        <strain evidence="7 9">ATCC 33218</strain>
    </source>
</reference>
<reference evidence="8" key="2">
    <citation type="submission" date="2014-09" db="EMBL/GenBank/DDBJ databases">
        <authorList>
            <person name="Gomez-Valero L."/>
        </authorList>
    </citation>
    <scope>NUCLEOTIDE SEQUENCE [LARGE SCALE GENOMIC DNA]</scope>
    <source>
        <strain evidence="8">ATCC33218</strain>
    </source>
</reference>
<gene>
    <name evidence="6" type="primary">capL</name>
    <name evidence="6" type="ORF">LMI_1075</name>
    <name evidence="7" type="ORF">SAMN02982997_02656</name>
</gene>
<feature type="domain" description="UDP-glucose/GDP-mannose dehydrogenase C-terminal" evidence="5">
    <location>
        <begin position="311"/>
        <end position="411"/>
    </location>
</feature>
<dbReference type="SUPFAM" id="SSF52413">
    <property type="entry name" value="UDP-glucose/GDP-mannose dehydrogenase C-terminal domain"/>
    <property type="match status" value="1"/>
</dbReference>
<dbReference type="NCBIfam" id="TIGR03026">
    <property type="entry name" value="NDP-sugDHase"/>
    <property type="match status" value="1"/>
</dbReference>
<dbReference type="Proteomes" id="UP000182998">
    <property type="component" value="Unassembled WGS sequence"/>
</dbReference>
<dbReference type="AlphaFoldDB" id="A0A098GEI8"/>
<dbReference type="InterPro" id="IPR008927">
    <property type="entry name" value="6-PGluconate_DH-like_C_sf"/>
</dbReference>
<protein>
    <submittedName>
        <fullName evidence="6">Protein CapL</fullName>
    </submittedName>
    <submittedName>
        <fullName evidence="7">UDP-N-acetyl-D-galactosamine dehydrogenase</fullName>
    </submittedName>
</protein>
<dbReference type="InterPro" id="IPR036220">
    <property type="entry name" value="UDP-Glc/GDP-Man_DH_C_sf"/>
</dbReference>
<dbReference type="Gene3D" id="3.40.50.720">
    <property type="entry name" value="NAD(P)-binding Rossmann-like Domain"/>
    <property type="match status" value="2"/>
</dbReference>
<dbReference type="SUPFAM" id="SSF48179">
    <property type="entry name" value="6-phosphogluconate dehydrogenase C-terminal domain-like"/>
    <property type="match status" value="1"/>
</dbReference>
<evidence type="ECO:0000259" key="5">
    <source>
        <dbReference type="SMART" id="SM00984"/>
    </source>
</evidence>
<dbReference type="Pfam" id="PF03720">
    <property type="entry name" value="UDPG_MGDP_dh_C"/>
    <property type="match status" value="1"/>
</dbReference>
<evidence type="ECO:0000313" key="6">
    <source>
        <dbReference type="EMBL" id="CEG60390.1"/>
    </source>
</evidence>
<dbReference type="PIRSF" id="PIRSF500136">
    <property type="entry name" value="UDP_ManNAc_DH"/>
    <property type="match status" value="1"/>
</dbReference>
<dbReference type="Pfam" id="PF00984">
    <property type="entry name" value="UDPG_MGDP_dh"/>
    <property type="match status" value="1"/>
</dbReference>
<dbReference type="InterPro" id="IPR014026">
    <property type="entry name" value="UDP-Glc/GDP-Man_DH_dimer"/>
</dbReference>
<proteinExistence type="inferred from homology"/>
<dbReference type="SMART" id="SM00984">
    <property type="entry name" value="UDPG_MGDP_dh_C"/>
    <property type="match status" value="1"/>
</dbReference>
<organism evidence="6 8">
    <name type="scientific">Legionella micdadei</name>
    <name type="common">Tatlockia micdadei</name>
    <dbReference type="NCBI Taxonomy" id="451"/>
    <lineage>
        <taxon>Bacteria</taxon>
        <taxon>Pseudomonadati</taxon>
        <taxon>Pseudomonadota</taxon>
        <taxon>Gammaproteobacteria</taxon>
        <taxon>Legionellales</taxon>
        <taxon>Legionellaceae</taxon>
        <taxon>Legionella</taxon>
    </lineage>
</organism>
<dbReference type="Pfam" id="PF03721">
    <property type="entry name" value="UDPG_MGDP_dh_N"/>
    <property type="match status" value="1"/>
</dbReference>
<dbReference type="InterPro" id="IPR014027">
    <property type="entry name" value="UDP-Glc/GDP-Man_DH_C"/>
</dbReference>
<evidence type="ECO:0000256" key="2">
    <source>
        <dbReference type="ARBA" id="ARBA00023002"/>
    </source>
</evidence>
<dbReference type="InterPro" id="IPR028359">
    <property type="entry name" value="UDP_ManNAc/GlcNAc_DH"/>
</dbReference>
<name>A0A098GEI8_LEGMI</name>
<dbReference type="EMBL" id="FMVN01000015">
    <property type="protein sequence ID" value="SCY72357.1"/>
    <property type="molecule type" value="Genomic_DNA"/>
</dbReference>
<sequence>MRKIAVIGLGYVGLGLAQSLGKHNPVLGYDISKSRISELKNNVDRNHLFTKEELSESNIEYVTDLQAIKHADFYIVSVSTPAYYYELPNLEPLIKATKQLATILKKGDVVVFESTVYPGTTEEVCQPLLEEISGLKSPEDFSIGYSPERINPNDLQHTLANTPKIISAQNKESLKIIEEVYKTCCQTTYPVSNIMAAEAVKILENTQRDVNIAFMNEFSEIMHALNLNVHEIIEAAKTKWNFVPFKPGFVGGHCISVDSLYLAFKAKRVDVQHDLILTARKVNDGITRFVKHELINILIKNRITVPDCPIGIFGLTYKENIPDIRNSLALKFIKELNETKVNYFIHDPLVDKNYVFDKYHIQIQEFEEIKDISVAIIIVAHDFYREAGIERFLTKMGSKKIIMDIPNLFADSTKNYDNIQYWSL</sequence>
<dbReference type="EMBL" id="LN614830">
    <property type="protein sequence ID" value="CEG60390.1"/>
    <property type="molecule type" value="Genomic_DNA"/>
</dbReference>
<dbReference type="GO" id="GO:0016628">
    <property type="term" value="F:oxidoreductase activity, acting on the CH-CH group of donors, NAD or NADP as acceptor"/>
    <property type="evidence" value="ECO:0007669"/>
    <property type="project" value="InterPro"/>
</dbReference>
<keyword evidence="2" id="KW-0560">Oxidoreductase</keyword>
<dbReference type="RefSeq" id="WP_045098811.1">
    <property type="nucleotide sequence ID" value="NZ_CP020614.1"/>
</dbReference>
<evidence type="ECO:0000313" key="9">
    <source>
        <dbReference type="Proteomes" id="UP000182998"/>
    </source>
</evidence>
<evidence type="ECO:0000256" key="4">
    <source>
        <dbReference type="PIRNR" id="PIRNR000124"/>
    </source>
</evidence>
<dbReference type="STRING" id="451.B6N58_10130"/>
<evidence type="ECO:0000313" key="7">
    <source>
        <dbReference type="EMBL" id="SCY72357.1"/>
    </source>
</evidence>
<dbReference type="PATRIC" id="fig|451.8.peg.178"/>
<keyword evidence="9" id="KW-1185">Reference proteome</keyword>
<dbReference type="GO" id="GO:0051287">
    <property type="term" value="F:NAD binding"/>
    <property type="evidence" value="ECO:0007669"/>
    <property type="project" value="InterPro"/>
</dbReference>